<keyword evidence="5 6" id="KW-0472">Membrane</keyword>
<feature type="transmembrane region" description="Helical" evidence="6">
    <location>
        <begin position="58"/>
        <end position="80"/>
    </location>
</feature>
<name>A0ABR1XE64_9PEZI</name>
<evidence type="ECO:0000256" key="4">
    <source>
        <dbReference type="ARBA" id="ARBA00022989"/>
    </source>
</evidence>
<organism evidence="7 8">
    <name type="scientific">Apiospora hydei</name>
    <dbReference type="NCBI Taxonomy" id="1337664"/>
    <lineage>
        <taxon>Eukaryota</taxon>
        <taxon>Fungi</taxon>
        <taxon>Dikarya</taxon>
        <taxon>Ascomycota</taxon>
        <taxon>Pezizomycotina</taxon>
        <taxon>Sordariomycetes</taxon>
        <taxon>Xylariomycetidae</taxon>
        <taxon>Amphisphaeriales</taxon>
        <taxon>Apiosporaceae</taxon>
        <taxon>Apiospora</taxon>
    </lineage>
</organism>
<comment type="subcellular location">
    <subcellularLocation>
        <location evidence="1">Membrane</location>
        <topology evidence="1">Multi-pass membrane protein</topology>
    </subcellularLocation>
</comment>
<reference evidence="7 8" key="1">
    <citation type="submission" date="2023-01" db="EMBL/GenBank/DDBJ databases">
        <title>Analysis of 21 Apiospora genomes using comparative genomics revels a genus with tremendous synthesis potential of carbohydrate active enzymes and secondary metabolites.</title>
        <authorList>
            <person name="Sorensen T."/>
        </authorList>
    </citation>
    <scope>NUCLEOTIDE SEQUENCE [LARGE SCALE GENOMIC DNA]</scope>
    <source>
        <strain evidence="7 8">CBS 114990</strain>
    </source>
</reference>
<dbReference type="EMBL" id="JAQQWN010000002">
    <property type="protein sequence ID" value="KAK8094912.1"/>
    <property type="molecule type" value="Genomic_DNA"/>
</dbReference>
<dbReference type="PANTHER" id="PTHR43791:SF36">
    <property type="entry name" value="TRANSPORTER, PUTATIVE (AFU_ORTHOLOGUE AFUA_6G08340)-RELATED"/>
    <property type="match status" value="1"/>
</dbReference>
<feature type="transmembrane region" description="Helical" evidence="6">
    <location>
        <begin position="92"/>
        <end position="113"/>
    </location>
</feature>
<gene>
    <name evidence="7" type="ORF">PG997_001597</name>
</gene>
<dbReference type="RefSeq" id="XP_066675685.1">
    <property type="nucleotide sequence ID" value="XM_066805912.1"/>
</dbReference>
<evidence type="ECO:0000256" key="6">
    <source>
        <dbReference type="SAM" id="Phobius"/>
    </source>
</evidence>
<evidence type="ECO:0000256" key="3">
    <source>
        <dbReference type="ARBA" id="ARBA00022692"/>
    </source>
</evidence>
<comment type="caution">
    <text evidence="7">The sequence shown here is derived from an EMBL/GenBank/DDBJ whole genome shotgun (WGS) entry which is preliminary data.</text>
</comment>
<evidence type="ECO:0000256" key="1">
    <source>
        <dbReference type="ARBA" id="ARBA00004141"/>
    </source>
</evidence>
<keyword evidence="4 6" id="KW-1133">Transmembrane helix</keyword>
<dbReference type="PANTHER" id="PTHR43791">
    <property type="entry name" value="PERMEASE-RELATED"/>
    <property type="match status" value="1"/>
</dbReference>
<keyword evidence="2" id="KW-0813">Transport</keyword>
<feature type="transmembrane region" description="Helical" evidence="6">
    <location>
        <begin position="119"/>
        <end position="148"/>
    </location>
</feature>
<accession>A0ABR1XE64</accession>
<sequence length="198" mass="22098">MAFVYFYTIPLYWFWPLHSDWTRERMWHYVLPLIGTIPCYAIWTWVSARESFGGISGISLYGLAYLGHLTSIAQPAAIAYRSSTLYGASEQAVGSGIQIGALYVASIISPQMYPDSAAPWYLTAFVATLCLLVVCVLSYLSLPAVLLWEAKRRKAKYGHAMPRYAIEDSERSLAAILQPHRVDGGGDRKLAAEHTEKV</sequence>
<evidence type="ECO:0000256" key="5">
    <source>
        <dbReference type="ARBA" id="ARBA00023136"/>
    </source>
</evidence>
<evidence type="ECO:0000313" key="8">
    <source>
        <dbReference type="Proteomes" id="UP001433268"/>
    </source>
</evidence>
<keyword evidence="3 6" id="KW-0812">Transmembrane</keyword>
<dbReference type="InterPro" id="IPR036259">
    <property type="entry name" value="MFS_trans_sf"/>
</dbReference>
<evidence type="ECO:0000313" key="7">
    <source>
        <dbReference type="EMBL" id="KAK8094912.1"/>
    </source>
</evidence>
<feature type="transmembrane region" description="Helical" evidence="6">
    <location>
        <begin position="26"/>
        <end position="46"/>
    </location>
</feature>
<evidence type="ECO:0000256" key="2">
    <source>
        <dbReference type="ARBA" id="ARBA00022448"/>
    </source>
</evidence>
<dbReference type="Proteomes" id="UP001433268">
    <property type="component" value="Unassembled WGS sequence"/>
</dbReference>
<protein>
    <submittedName>
        <fullName evidence="7">Uncharacterized protein</fullName>
    </submittedName>
</protein>
<dbReference type="GeneID" id="92038972"/>
<keyword evidence="8" id="KW-1185">Reference proteome</keyword>
<proteinExistence type="predicted"/>
<dbReference type="SUPFAM" id="SSF103473">
    <property type="entry name" value="MFS general substrate transporter"/>
    <property type="match status" value="1"/>
</dbReference>